<dbReference type="EMBL" id="JBFXLT010000010">
    <property type="protein sequence ID" value="KAL2819503.1"/>
    <property type="molecule type" value="Genomic_DNA"/>
</dbReference>
<keyword evidence="2" id="KW-1185">Reference proteome</keyword>
<organism evidence="1 2">
    <name type="scientific">Aspergillus granulosus</name>
    <dbReference type="NCBI Taxonomy" id="176169"/>
    <lineage>
        <taxon>Eukaryota</taxon>
        <taxon>Fungi</taxon>
        <taxon>Dikarya</taxon>
        <taxon>Ascomycota</taxon>
        <taxon>Pezizomycotina</taxon>
        <taxon>Eurotiomycetes</taxon>
        <taxon>Eurotiomycetidae</taxon>
        <taxon>Eurotiales</taxon>
        <taxon>Aspergillaceae</taxon>
        <taxon>Aspergillus</taxon>
        <taxon>Aspergillus subgen. Nidulantes</taxon>
    </lineage>
</organism>
<proteinExistence type="predicted"/>
<evidence type="ECO:0000313" key="2">
    <source>
        <dbReference type="Proteomes" id="UP001610334"/>
    </source>
</evidence>
<gene>
    <name evidence="1" type="ORF">BJX63DRAFT_11769</name>
</gene>
<evidence type="ECO:0000313" key="1">
    <source>
        <dbReference type="EMBL" id="KAL2819503.1"/>
    </source>
</evidence>
<sequence>MTPTGPQPEMGNTDVSPSVRPAVLESVRWGDCDPKLTERRCWEATSVETGTEGRGRDAAANRNIPSLTSRGQADWTAVPPRGQLLLMVYCLLPWRIENHAHPNAYALPDRAKAVGLWPPHGSSPATMEQPLHQVLGRRSCDPSVRGLQSRLVRADLLSELEDRGLLHRRLVIGDV</sequence>
<dbReference type="Proteomes" id="UP001610334">
    <property type="component" value="Unassembled WGS sequence"/>
</dbReference>
<reference evidence="1 2" key="1">
    <citation type="submission" date="2024-07" db="EMBL/GenBank/DDBJ databases">
        <title>Section-level genome sequencing and comparative genomics of Aspergillus sections Usti and Cavernicolus.</title>
        <authorList>
            <consortium name="Lawrence Berkeley National Laboratory"/>
            <person name="Nybo J.L."/>
            <person name="Vesth T.C."/>
            <person name="Theobald S."/>
            <person name="Frisvad J.C."/>
            <person name="Larsen T.O."/>
            <person name="Kjaerboelling I."/>
            <person name="Rothschild-Mancinelli K."/>
            <person name="Lyhne E.K."/>
            <person name="Kogle M.E."/>
            <person name="Barry K."/>
            <person name="Clum A."/>
            <person name="Na H."/>
            <person name="Ledsgaard L."/>
            <person name="Lin J."/>
            <person name="Lipzen A."/>
            <person name="Kuo A."/>
            <person name="Riley R."/>
            <person name="Mondo S."/>
            <person name="Labutti K."/>
            <person name="Haridas S."/>
            <person name="Pangalinan J."/>
            <person name="Salamov A.A."/>
            <person name="Simmons B.A."/>
            <person name="Magnuson J.K."/>
            <person name="Chen J."/>
            <person name="Drula E."/>
            <person name="Henrissat B."/>
            <person name="Wiebenga A."/>
            <person name="Lubbers R.J."/>
            <person name="Gomes A.C."/>
            <person name="Makela M.R."/>
            <person name="Stajich J."/>
            <person name="Grigoriev I.V."/>
            <person name="Mortensen U.H."/>
            <person name="De Vries R.P."/>
            <person name="Baker S.E."/>
            <person name="Andersen M.R."/>
        </authorList>
    </citation>
    <scope>NUCLEOTIDE SEQUENCE [LARGE SCALE GENOMIC DNA]</scope>
    <source>
        <strain evidence="1 2">CBS 588.65</strain>
    </source>
</reference>
<name>A0ABR4HVH9_9EURO</name>
<comment type="caution">
    <text evidence="1">The sequence shown here is derived from an EMBL/GenBank/DDBJ whole genome shotgun (WGS) entry which is preliminary data.</text>
</comment>
<protein>
    <submittedName>
        <fullName evidence="1">Uncharacterized protein</fullName>
    </submittedName>
</protein>
<accession>A0ABR4HVH9</accession>